<feature type="transmembrane region" description="Helical" evidence="2">
    <location>
        <begin position="378"/>
        <end position="398"/>
    </location>
</feature>
<gene>
    <name evidence="4" type="ORF">BJX66DRAFT_294523</name>
</gene>
<evidence type="ECO:0008006" key="6">
    <source>
        <dbReference type="Google" id="ProtNLM"/>
    </source>
</evidence>
<feature type="transmembrane region" description="Helical" evidence="2">
    <location>
        <begin position="486"/>
        <end position="504"/>
    </location>
</feature>
<keyword evidence="2" id="KW-0812">Transmembrane</keyword>
<name>A0ABR4GIW0_9EURO</name>
<comment type="caution">
    <text evidence="4">The sequence shown here is derived from an EMBL/GenBank/DDBJ whole genome shotgun (WGS) entry which is preliminary data.</text>
</comment>
<feature type="transmembrane region" description="Helical" evidence="2">
    <location>
        <begin position="312"/>
        <end position="334"/>
    </location>
</feature>
<dbReference type="Proteomes" id="UP001610563">
    <property type="component" value="Unassembled WGS sequence"/>
</dbReference>
<feature type="chain" id="PRO_5045163361" description="Integral membrane protein" evidence="3">
    <location>
        <begin position="25"/>
        <end position="755"/>
    </location>
</feature>
<dbReference type="EMBL" id="JBFTWV010000010">
    <property type="protein sequence ID" value="KAL2798978.1"/>
    <property type="molecule type" value="Genomic_DNA"/>
</dbReference>
<protein>
    <recommendedName>
        <fullName evidence="6">Integral membrane protein</fullName>
    </recommendedName>
</protein>
<keyword evidence="2" id="KW-1133">Transmembrane helix</keyword>
<feature type="transmembrane region" description="Helical" evidence="2">
    <location>
        <begin position="516"/>
        <end position="539"/>
    </location>
</feature>
<reference evidence="4 5" key="1">
    <citation type="submission" date="2024-07" db="EMBL/GenBank/DDBJ databases">
        <title>Section-level genome sequencing and comparative genomics of Aspergillus sections Usti and Cavernicolus.</title>
        <authorList>
            <consortium name="Lawrence Berkeley National Laboratory"/>
            <person name="Nybo J.L."/>
            <person name="Vesth T.C."/>
            <person name="Theobald S."/>
            <person name="Frisvad J.C."/>
            <person name="Larsen T.O."/>
            <person name="Kjaerboelling I."/>
            <person name="Rothschild-Mancinelli K."/>
            <person name="Lyhne E.K."/>
            <person name="Kogle M.E."/>
            <person name="Barry K."/>
            <person name="Clum A."/>
            <person name="Na H."/>
            <person name="Ledsgaard L."/>
            <person name="Lin J."/>
            <person name="Lipzen A."/>
            <person name="Kuo A."/>
            <person name="Riley R."/>
            <person name="Mondo S."/>
            <person name="Labutti K."/>
            <person name="Haridas S."/>
            <person name="Pangalinan J."/>
            <person name="Salamov A.A."/>
            <person name="Simmons B.A."/>
            <person name="Magnuson J.K."/>
            <person name="Chen J."/>
            <person name="Drula E."/>
            <person name="Henrissat B."/>
            <person name="Wiebenga A."/>
            <person name="Lubbers R.J."/>
            <person name="Gomes A.C."/>
            <person name="Makela M.R."/>
            <person name="Stajich J."/>
            <person name="Grigoriev I.V."/>
            <person name="Mortensen U.H."/>
            <person name="De Vries R.P."/>
            <person name="Baker S.E."/>
            <person name="Andersen M.R."/>
        </authorList>
    </citation>
    <scope>NUCLEOTIDE SEQUENCE [LARGE SCALE GENOMIC DNA]</scope>
    <source>
        <strain evidence="4 5">CBS 209.92</strain>
    </source>
</reference>
<evidence type="ECO:0000256" key="2">
    <source>
        <dbReference type="SAM" id="Phobius"/>
    </source>
</evidence>
<keyword evidence="2" id="KW-0472">Membrane</keyword>
<feature type="compositionally biased region" description="Polar residues" evidence="1">
    <location>
        <begin position="576"/>
        <end position="586"/>
    </location>
</feature>
<sequence length="755" mass="83540">MQCLSFISVSLFLLLSLNAKLCDGAWVRKFPCNARRLEFQPERPFWVDSLRGELITSGDSPSLSISMLGVHNTSQLNCSDIDLAGLESNLQLHVLRHPVGELYSFQTECPLPITDTLTPPEGLLFSQVDFGLSLTRVHRVQTLAADLLIKSTDGTELDCAGVRITPDIGSTASGIAKYIPAVVLAILGIASWNRHFNTARTEASFEHAGASDVWRSTWKIVLDLTDYLRYLQFVFLAGALTIDYPGFYQPVVGQLSWASLLYWAGPVDHGFIYPGVEDGMYVSNASYGLDYMARMVAHPQVPDIMINAHINLLVLVCGAMFIIVTFWLAVGPSAQNPLSTAVRETAYLVLGAALVFFSFPLMGFMSNELRLIGYLPNYRVVIMALVTTVFFALNFVALNHFGSEQGSVAISLENSAQARRQILPQIWLKRFGHFLPQAVALLHGLVIGWLQDWGIVQLTLLNVFEMALLAYLVVQRRWNSIMSRRVWCTLIRVLTLTFSIAFAFPTPEVTKQWLGYFILCLHAAVVVFGYFLISSLELYRAAKLKFRSIRAPSDHDSAMSLRSLHIPAHSTHHTESPTSRPTSAGTASYRGWNENRPATAASTNPPLDTKHYVTDFSAFYRPPRSRNQTPVSIARVRPPTSEPRSSDVAGSGSGSASGPSSPSTNQASSRSGDSLDELLEAPSRPGVDYSVRESDSFYGRPRANFGDEGSPTPGKESWESSDAPRPSIFERARRRLNEPRVKEKGFQVVRPPRPT</sequence>
<feature type="compositionally biased region" description="Low complexity" evidence="1">
    <location>
        <begin position="646"/>
        <end position="663"/>
    </location>
</feature>
<accession>A0ABR4GIW0</accession>
<keyword evidence="3" id="KW-0732">Signal</keyword>
<feature type="transmembrane region" description="Helical" evidence="2">
    <location>
        <begin position="455"/>
        <end position="474"/>
    </location>
</feature>
<keyword evidence="5" id="KW-1185">Reference proteome</keyword>
<dbReference type="PANTHER" id="PTHR31145:SF8">
    <property type="entry name" value="INTEGRAL MEMBRANE PROTEIN (AFU_ORTHOLOGUE AFUA_2G17475)"/>
    <property type="match status" value="1"/>
</dbReference>
<feature type="compositionally biased region" description="Basic and acidic residues" evidence="1">
    <location>
        <begin position="728"/>
        <end position="745"/>
    </location>
</feature>
<evidence type="ECO:0000313" key="4">
    <source>
        <dbReference type="EMBL" id="KAL2798978.1"/>
    </source>
</evidence>
<organism evidence="4 5">
    <name type="scientific">Aspergillus keveii</name>
    <dbReference type="NCBI Taxonomy" id="714993"/>
    <lineage>
        <taxon>Eukaryota</taxon>
        <taxon>Fungi</taxon>
        <taxon>Dikarya</taxon>
        <taxon>Ascomycota</taxon>
        <taxon>Pezizomycotina</taxon>
        <taxon>Eurotiomycetes</taxon>
        <taxon>Eurotiomycetidae</taxon>
        <taxon>Eurotiales</taxon>
        <taxon>Aspergillaceae</taxon>
        <taxon>Aspergillus</taxon>
        <taxon>Aspergillus subgen. Nidulantes</taxon>
    </lineage>
</organism>
<dbReference type="InterPro" id="IPR040241">
    <property type="entry name" value="TRP_Flc/Pkd2-like"/>
</dbReference>
<feature type="signal peptide" evidence="3">
    <location>
        <begin position="1"/>
        <end position="24"/>
    </location>
</feature>
<feature type="region of interest" description="Disordered" evidence="1">
    <location>
        <begin position="569"/>
        <end position="755"/>
    </location>
</feature>
<evidence type="ECO:0000256" key="1">
    <source>
        <dbReference type="SAM" id="MobiDB-lite"/>
    </source>
</evidence>
<evidence type="ECO:0000313" key="5">
    <source>
        <dbReference type="Proteomes" id="UP001610563"/>
    </source>
</evidence>
<proteinExistence type="predicted"/>
<evidence type="ECO:0000256" key="3">
    <source>
        <dbReference type="SAM" id="SignalP"/>
    </source>
</evidence>
<dbReference type="PANTHER" id="PTHR31145">
    <property type="entry name" value="INTEGRAL MEMBRANE PROTEIN (AFU_ORTHOLOGUE AFUA_7G01610)"/>
    <property type="match status" value="1"/>
</dbReference>
<feature type="transmembrane region" description="Helical" evidence="2">
    <location>
        <begin position="346"/>
        <end position="366"/>
    </location>
</feature>